<dbReference type="EMBL" id="CP028491">
    <property type="protein sequence ID" value="AVX19744.1"/>
    <property type="molecule type" value="Genomic_DNA"/>
</dbReference>
<dbReference type="GO" id="GO:0030246">
    <property type="term" value="F:carbohydrate binding"/>
    <property type="evidence" value="ECO:0007669"/>
    <property type="project" value="InterPro"/>
</dbReference>
<dbReference type="InterPro" id="IPR007324">
    <property type="entry name" value="Sugar-bd_dom_put"/>
</dbReference>
<feature type="domain" description="Sugar-binding" evidence="5">
    <location>
        <begin position="107"/>
        <end position="354"/>
    </location>
</feature>
<evidence type="ECO:0000259" key="6">
    <source>
        <dbReference type="Pfam" id="PF21715"/>
    </source>
</evidence>
<dbReference type="PANTHER" id="PTHR34294">
    <property type="entry name" value="TRANSCRIPTIONAL REGULATOR-RELATED"/>
    <property type="match status" value="1"/>
</dbReference>
<sequence>MNGRDNNGPNSQELALQELVHYGQKVVPELIQQLEKRYTILRSIYFAQPIGRRVLAANLRMGERIVRNETDFLRTQGLVEAQPGGMVITPEGEEVIFGLEQLIRLLKGLTSLEEELASRLGLHKVIVVSGDLDQDRQVLKEMGRAGANFLQEIIHKDKIETIAVTGGTSTLSVVESLPEISPGRSILVVPARGGFGTEMRTQANAIAALLAGKLGGEYRLFHVPDALSPQARLALLEEPHIQEMLRLMTQAQLVIHGIGDAVEMAKRRHMPQVEISWLIRHGAVGEALGSYVDKDGKVVLSARNIGLNLQELPPASTLAVAGGKHKAQAILAVAATGVLKYLVTDEGAAQAMLETLRKKN</sequence>
<evidence type="ECO:0000256" key="3">
    <source>
        <dbReference type="ARBA" id="ARBA00023125"/>
    </source>
</evidence>
<keyword evidence="2" id="KW-0805">Transcription regulation</keyword>
<gene>
    <name evidence="7" type="ORF">CFE_0545</name>
</gene>
<keyword evidence="8" id="KW-1185">Reference proteome</keyword>
<evidence type="ECO:0000313" key="8">
    <source>
        <dbReference type="Proteomes" id="UP000241323"/>
    </source>
</evidence>
<dbReference type="InterPro" id="IPR036388">
    <property type="entry name" value="WH-like_DNA-bd_sf"/>
</dbReference>
<dbReference type="KEGG" id="cthm:CFE_0545"/>
<dbReference type="Gene3D" id="3.40.50.1360">
    <property type="match status" value="1"/>
</dbReference>
<organism evidence="7 8">
    <name type="scientific">Carboxydocella thermautotrophica</name>
    <dbReference type="NCBI Taxonomy" id="178899"/>
    <lineage>
        <taxon>Bacteria</taxon>
        <taxon>Bacillati</taxon>
        <taxon>Bacillota</taxon>
        <taxon>Clostridia</taxon>
        <taxon>Eubacteriales</taxon>
        <taxon>Clostridiales Family XVI. Incertae Sedis</taxon>
        <taxon>Carboxydocella</taxon>
    </lineage>
</organism>
<dbReference type="Pfam" id="PF21715">
    <property type="entry name" value="CggR_N"/>
    <property type="match status" value="1"/>
</dbReference>
<evidence type="ECO:0000256" key="1">
    <source>
        <dbReference type="ARBA" id="ARBA00010466"/>
    </source>
</evidence>
<dbReference type="PANTHER" id="PTHR34294:SF5">
    <property type="entry name" value="CENTRAL GLYCOLYTIC GENES REGULATOR"/>
    <property type="match status" value="1"/>
</dbReference>
<dbReference type="InterPro" id="IPR051054">
    <property type="entry name" value="SorC_transcr_regulators"/>
</dbReference>
<accession>A0A2R4MY61</accession>
<proteinExistence type="inferred from homology"/>
<evidence type="ECO:0000313" key="7">
    <source>
        <dbReference type="EMBL" id="AVX19744.1"/>
    </source>
</evidence>
<reference evidence="7 8" key="1">
    <citation type="submission" date="2018-04" db="EMBL/GenBank/DDBJ databases">
        <title>Genomic insights into metabolic versatility of Carboxydocella thermautotrophica capable of coupling hydrogenogenic CO oxidation with the reduction of Fe(III) minerals in Kamchatka hot springs.</title>
        <authorList>
            <person name="Toshchakov S.V."/>
            <person name="Tepliuk A.V."/>
            <person name="Gavrilov S.N."/>
            <person name="Kublanov I.V."/>
            <person name="Lebedinsky A.V."/>
            <person name="Bonch-Osmolovskaya E.A."/>
            <person name="Rusakov V.S."/>
            <person name="Chistyakova N.I."/>
            <person name="Korzhenkov A."/>
            <person name="Zavarsina D.G."/>
            <person name="Sokolova T.G."/>
        </authorList>
    </citation>
    <scope>NUCLEOTIDE SEQUENCE [LARGE SCALE GENOMIC DNA]</scope>
    <source>
        <strain evidence="7 8">019</strain>
    </source>
</reference>
<dbReference type="RefSeq" id="WP_107758340.1">
    <property type="nucleotide sequence ID" value="NZ_CP028491.1"/>
</dbReference>
<dbReference type="SUPFAM" id="SSF46785">
    <property type="entry name" value="Winged helix' DNA-binding domain"/>
    <property type="match status" value="1"/>
</dbReference>
<keyword evidence="3" id="KW-0238">DNA-binding</keyword>
<evidence type="ECO:0000259" key="5">
    <source>
        <dbReference type="Pfam" id="PF04198"/>
    </source>
</evidence>
<dbReference type="InterPro" id="IPR037171">
    <property type="entry name" value="NagB/RpiA_transferase-like"/>
</dbReference>
<evidence type="ECO:0000256" key="4">
    <source>
        <dbReference type="ARBA" id="ARBA00023163"/>
    </source>
</evidence>
<comment type="similarity">
    <text evidence="1">Belongs to the SorC transcriptional regulatory family.</text>
</comment>
<dbReference type="Pfam" id="PF04198">
    <property type="entry name" value="Sugar-bind"/>
    <property type="match status" value="1"/>
</dbReference>
<dbReference type="Proteomes" id="UP000241323">
    <property type="component" value="Chromosome"/>
</dbReference>
<keyword evidence="4" id="KW-0804">Transcription</keyword>
<name>A0A2R4MY61_CARTR</name>
<dbReference type="SUPFAM" id="SSF100950">
    <property type="entry name" value="NagB/RpiA/CoA transferase-like"/>
    <property type="match status" value="1"/>
</dbReference>
<dbReference type="InterPro" id="IPR036390">
    <property type="entry name" value="WH_DNA-bd_sf"/>
</dbReference>
<dbReference type="GO" id="GO:0003677">
    <property type="term" value="F:DNA binding"/>
    <property type="evidence" value="ECO:0007669"/>
    <property type="project" value="UniProtKB-KW"/>
</dbReference>
<evidence type="ECO:0000256" key="2">
    <source>
        <dbReference type="ARBA" id="ARBA00023015"/>
    </source>
</evidence>
<protein>
    <submittedName>
        <fullName evidence="7">Central glycolytic genes regulator</fullName>
    </submittedName>
</protein>
<dbReference type="AlphaFoldDB" id="A0A2R4MY61"/>
<feature type="domain" description="CggR N-terminal DNA binding" evidence="6">
    <location>
        <begin position="34"/>
        <end position="103"/>
    </location>
</feature>
<dbReference type="Gene3D" id="1.10.10.10">
    <property type="entry name" value="Winged helix-like DNA-binding domain superfamily/Winged helix DNA-binding domain"/>
    <property type="match status" value="1"/>
</dbReference>
<dbReference type="InterPro" id="IPR048715">
    <property type="entry name" value="CggR_N"/>
</dbReference>